<evidence type="ECO:0000259" key="2">
    <source>
        <dbReference type="SMART" id="SM00228"/>
    </source>
</evidence>
<sequence length="446" mass="50470">MWNYLAGTGLILILLSGCHGIPSTVSQSNDTMLPSAINQGTGYQAPHHNHRNTESSSRAVVSHHTSRPTKVVDLKALSELDEIIPRLAEKQVIFIGENHTRFSDHVNQLAIIRGLSDRGKNLAIGMEFFQQPFQAYLDDFIAGNINETDLLSHTEYYERWRYDYRLYQPILDFAREQDIPLIALNISSEIVKKVSEKGWDALTEDNTLTTEELAQIPQTIDRSNKDYEERLRDVFLQHQNFASRDSSGTGWRWRFPQMGGMKKSHPRKGATDFQRFMEVQLLWDESMAARAAKYVAEHPTRTFIVLAGSGHLTYGDGIPHRLKKRVPVDTAIVLPANGIEPDPGVADFLLVSEEKHLPRQGILGIEMETDAKGIQVVSFLRESAAEAAGIETQDRIRFIDSHPIKTIADIRLVLQHKHPGDRVLVGIHRSNWLTGGKELRFEVELK</sequence>
<dbReference type="Pfam" id="PF04187">
    <property type="entry name" value="Cofac_haem_bdg"/>
    <property type="match status" value="1"/>
</dbReference>
<dbReference type="SMART" id="SM00228">
    <property type="entry name" value="PDZ"/>
    <property type="match status" value="1"/>
</dbReference>
<dbReference type="SUPFAM" id="SSF159501">
    <property type="entry name" value="EreA/ChaN-like"/>
    <property type="match status" value="1"/>
</dbReference>
<evidence type="ECO:0000313" key="4">
    <source>
        <dbReference type="EMBL" id="VFJ47493.1"/>
    </source>
</evidence>
<dbReference type="InterPro" id="IPR036034">
    <property type="entry name" value="PDZ_sf"/>
</dbReference>
<feature type="domain" description="PDZ" evidence="2">
    <location>
        <begin position="361"/>
        <end position="431"/>
    </location>
</feature>
<accession>A0A450S6L3</accession>
<dbReference type="AlphaFoldDB" id="A0A450S6L3"/>
<feature type="region of interest" description="Disordered" evidence="1">
    <location>
        <begin position="38"/>
        <end position="62"/>
    </location>
</feature>
<dbReference type="Pfam" id="PF13180">
    <property type="entry name" value="PDZ_2"/>
    <property type="match status" value="1"/>
</dbReference>
<protein>
    <submittedName>
        <fullName evidence="4">Uncharacterized iron-regulated protein</fullName>
    </submittedName>
</protein>
<dbReference type="EMBL" id="CAADEW010000015">
    <property type="protein sequence ID" value="VFJ47150.1"/>
    <property type="molecule type" value="Genomic_DNA"/>
</dbReference>
<dbReference type="Gene3D" id="3.40.50.11550">
    <property type="match status" value="1"/>
</dbReference>
<dbReference type="EMBL" id="CAADFD010000002">
    <property type="protein sequence ID" value="VFJ47493.1"/>
    <property type="molecule type" value="Genomic_DNA"/>
</dbReference>
<dbReference type="Gene3D" id="2.30.42.10">
    <property type="match status" value="1"/>
</dbReference>
<reference evidence="4" key="1">
    <citation type="submission" date="2019-02" db="EMBL/GenBank/DDBJ databases">
        <authorList>
            <person name="Gruber-Vodicka R. H."/>
            <person name="Seah K. B. B."/>
        </authorList>
    </citation>
    <scope>NUCLEOTIDE SEQUENCE</scope>
    <source>
        <strain evidence="4">BECK_BZ106</strain>
        <strain evidence="3">BECK_BZ15</strain>
    </source>
</reference>
<dbReference type="CDD" id="cd14727">
    <property type="entry name" value="ChanN-like"/>
    <property type="match status" value="1"/>
</dbReference>
<proteinExistence type="predicted"/>
<gene>
    <name evidence="3" type="ORF">BECKFW1821A_GA0114235_101518</name>
    <name evidence="4" type="ORF">BECKFW1821B_GA0114236_100273</name>
</gene>
<name>A0A450S6L3_9GAMM</name>
<dbReference type="SUPFAM" id="SSF50156">
    <property type="entry name" value="PDZ domain-like"/>
    <property type="match status" value="1"/>
</dbReference>
<organism evidence="4">
    <name type="scientific">Candidatus Kentrum sp. FW</name>
    <dbReference type="NCBI Taxonomy" id="2126338"/>
    <lineage>
        <taxon>Bacteria</taxon>
        <taxon>Pseudomonadati</taxon>
        <taxon>Pseudomonadota</taxon>
        <taxon>Gammaproteobacteria</taxon>
        <taxon>Candidatus Kentrum</taxon>
    </lineage>
</organism>
<evidence type="ECO:0000313" key="3">
    <source>
        <dbReference type="EMBL" id="VFJ47150.1"/>
    </source>
</evidence>
<evidence type="ECO:0000256" key="1">
    <source>
        <dbReference type="SAM" id="MobiDB-lite"/>
    </source>
</evidence>
<dbReference type="InterPro" id="IPR001478">
    <property type="entry name" value="PDZ"/>
</dbReference>
<dbReference type="InterPro" id="IPR007314">
    <property type="entry name" value="Cofac_haem-bd_dom"/>
</dbReference>